<dbReference type="InterPro" id="IPR013780">
    <property type="entry name" value="Glyco_hydro_b"/>
</dbReference>
<dbReference type="Gene3D" id="2.60.40.1180">
    <property type="entry name" value="Golgi alpha-mannosidase II"/>
    <property type="match status" value="1"/>
</dbReference>
<dbReference type="RefSeq" id="WP_269884386.1">
    <property type="nucleotide sequence ID" value="NZ_JAQAGZ010000019.1"/>
</dbReference>
<organism evidence="3 4">
    <name type="scientific">Paenibacillus gyeongsangnamensis</name>
    <dbReference type="NCBI Taxonomy" id="3388067"/>
    <lineage>
        <taxon>Bacteria</taxon>
        <taxon>Bacillati</taxon>
        <taxon>Bacillota</taxon>
        <taxon>Bacilli</taxon>
        <taxon>Bacillales</taxon>
        <taxon>Paenibacillaceae</taxon>
        <taxon>Paenibacillus</taxon>
    </lineage>
</organism>
<evidence type="ECO:0000256" key="1">
    <source>
        <dbReference type="ARBA" id="ARBA00008061"/>
    </source>
</evidence>
<feature type="domain" description="Maltogenic amylase-like C-terminal" evidence="2">
    <location>
        <begin position="7"/>
        <end position="69"/>
    </location>
</feature>
<comment type="caution">
    <text evidence="3">The sequence shown here is derived from an EMBL/GenBank/DDBJ whole genome shotgun (WGS) entry which is preliminary data.</text>
</comment>
<sequence>MKAEPDDPRIIYERVDGSMHFTVWMNNSEQKTVLSHPIETSDWKDVLSQEDGRPDDGMMNIKLDPLGYRTLYRSIN</sequence>
<comment type="similarity">
    <text evidence="1">Belongs to the glycosyl hydrolase 13 family.</text>
</comment>
<evidence type="ECO:0000313" key="4">
    <source>
        <dbReference type="Proteomes" id="UP001527882"/>
    </source>
</evidence>
<dbReference type="Proteomes" id="UP001527882">
    <property type="component" value="Unassembled WGS sequence"/>
</dbReference>
<dbReference type="SUPFAM" id="SSF51011">
    <property type="entry name" value="Glycosyl hydrolase domain"/>
    <property type="match status" value="1"/>
</dbReference>
<dbReference type="EMBL" id="JAQAGZ010000019">
    <property type="protein sequence ID" value="MCZ8515845.1"/>
    <property type="molecule type" value="Genomic_DNA"/>
</dbReference>
<accession>A0ABT4QGP0</accession>
<dbReference type="Pfam" id="PF16657">
    <property type="entry name" value="Malt_amylase_C"/>
    <property type="match status" value="1"/>
</dbReference>
<keyword evidence="4" id="KW-1185">Reference proteome</keyword>
<dbReference type="InterPro" id="IPR032091">
    <property type="entry name" value="Malt_amylase-like_C"/>
</dbReference>
<evidence type="ECO:0000259" key="2">
    <source>
        <dbReference type="Pfam" id="PF16657"/>
    </source>
</evidence>
<reference evidence="3 4" key="1">
    <citation type="submission" date="2022-12" db="EMBL/GenBank/DDBJ databases">
        <title>Draft genome sequence of Paenibacillus sp. dW9.</title>
        <authorList>
            <person name="Choi E.-W."/>
            <person name="Kim D.-U."/>
        </authorList>
    </citation>
    <scope>NUCLEOTIDE SEQUENCE [LARGE SCALE GENOMIC DNA]</scope>
    <source>
        <strain evidence="4">dW9</strain>
    </source>
</reference>
<proteinExistence type="inferred from homology"/>
<name>A0ABT4QGP0_9BACL</name>
<gene>
    <name evidence="3" type="ORF">O9H85_26230</name>
</gene>
<evidence type="ECO:0000313" key="3">
    <source>
        <dbReference type="EMBL" id="MCZ8515845.1"/>
    </source>
</evidence>
<protein>
    <submittedName>
        <fullName evidence="3">Alpha-glucosidase C-terminal domain-containing protein</fullName>
    </submittedName>
</protein>